<accession>Q72AJ5</accession>
<dbReference type="EMBL" id="AE017285">
    <property type="protein sequence ID" value="AAS96473.1"/>
    <property type="molecule type" value="Genomic_DNA"/>
</dbReference>
<dbReference type="EnsemblBacteria" id="AAS96473">
    <property type="protein sequence ID" value="AAS96473"/>
    <property type="gene ID" value="DVU_1997"/>
</dbReference>
<organism evidence="1 2">
    <name type="scientific">Nitratidesulfovibrio vulgaris (strain ATCC 29579 / DSM 644 / CCUG 34227 / NCIMB 8303 / VKM B-1760 / Hildenborough)</name>
    <name type="common">Desulfovibrio vulgaris</name>
    <dbReference type="NCBI Taxonomy" id="882"/>
    <lineage>
        <taxon>Bacteria</taxon>
        <taxon>Pseudomonadati</taxon>
        <taxon>Thermodesulfobacteriota</taxon>
        <taxon>Desulfovibrionia</taxon>
        <taxon>Desulfovibrionales</taxon>
        <taxon>Desulfovibrionaceae</taxon>
        <taxon>Nitratidesulfovibrio</taxon>
    </lineage>
</organism>
<evidence type="ECO:0000313" key="2">
    <source>
        <dbReference type="Proteomes" id="UP000002194"/>
    </source>
</evidence>
<name>Q72AJ5_NITV2</name>
<evidence type="ECO:0000313" key="1">
    <source>
        <dbReference type="EMBL" id="AAS96473.1"/>
    </source>
</evidence>
<dbReference type="HOGENOM" id="CLU_3381571_0_0_7"/>
<reference evidence="1 2" key="1">
    <citation type="journal article" date="2004" name="Nat. Biotechnol.">
        <title>The genome sequence of the anaerobic, sulfate-reducing bacterium Desulfovibrio vulgaris Hildenborough.</title>
        <authorList>
            <person name="Heidelberg J.F."/>
            <person name="Seshadri R."/>
            <person name="Haveman S.A."/>
            <person name="Hemme C.L."/>
            <person name="Paulsen I.T."/>
            <person name="Kolonay J.F."/>
            <person name="Eisen J.A."/>
            <person name="Ward N."/>
            <person name="Methe B."/>
            <person name="Brinkac L.M."/>
            <person name="Daugherty S.C."/>
            <person name="Deboy R.T."/>
            <person name="Dodson R.J."/>
            <person name="Durkin A.S."/>
            <person name="Madupu R."/>
            <person name="Nelson W.C."/>
            <person name="Sullivan S.A."/>
            <person name="Fouts D."/>
            <person name="Haft D.H."/>
            <person name="Selengut J."/>
            <person name="Peterson J.D."/>
            <person name="Davidsen T.M."/>
            <person name="Zafar N."/>
            <person name="Zhou L."/>
            <person name="Radune D."/>
            <person name="Dimitrov G."/>
            <person name="Hance M."/>
            <person name="Tran K."/>
            <person name="Khouri H."/>
            <person name="Gill J."/>
            <person name="Utterback T.R."/>
            <person name="Feldblyum T.V."/>
            <person name="Wall J.D."/>
            <person name="Voordouw G."/>
            <person name="Fraser C.M."/>
        </authorList>
    </citation>
    <scope>NUCLEOTIDE SEQUENCE [LARGE SCALE GENOMIC DNA]</scope>
    <source>
        <strain evidence="2">ATCC 29579 / DSM 644 / NCIMB 8303 / VKM B-1760 / Hildenborough</strain>
    </source>
</reference>
<dbReference type="Proteomes" id="UP000002194">
    <property type="component" value="Chromosome"/>
</dbReference>
<gene>
    <name evidence="1" type="ordered locus">DVU_1997</name>
</gene>
<sequence>MGLKLTAYVCLWSLKNFRSIIFKECHNTMTRLA</sequence>
<dbReference type="KEGG" id="dvu:DVU_1997"/>
<keyword evidence="2" id="KW-1185">Reference proteome</keyword>
<dbReference type="PaxDb" id="882-DVU_1997"/>
<protein>
    <submittedName>
        <fullName evidence="1">Uncharacterized protein</fullName>
    </submittedName>
</protein>
<dbReference type="AlphaFoldDB" id="Q72AJ5"/>
<proteinExistence type="predicted"/>